<dbReference type="Proteomes" id="UP000290567">
    <property type="component" value="Unassembled WGS sequence"/>
</dbReference>
<dbReference type="EMBL" id="BJCC01000038">
    <property type="protein sequence ID" value="GCF95797.1"/>
    <property type="molecule type" value="Genomic_DNA"/>
</dbReference>
<dbReference type="Pfam" id="PF13672">
    <property type="entry name" value="PP2C_2"/>
    <property type="match status" value="1"/>
</dbReference>
<comment type="catalytic activity">
    <reaction evidence="8">
        <text>O-phospho-L-threonyl-[protein] + H2O = L-threonyl-[protein] + phosphate</text>
        <dbReference type="Rhea" id="RHEA:47004"/>
        <dbReference type="Rhea" id="RHEA-COMP:11060"/>
        <dbReference type="Rhea" id="RHEA-COMP:11605"/>
        <dbReference type="ChEBI" id="CHEBI:15377"/>
        <dbReference type="ChEBI" id="CHEBI:30013"/>
        <dbReference type="ChEBI" id="CHEBI:43474"/>
        <dbReference type="ChEBI" id="CHEBI:61977"/>
        <dbReference type="EC" id="3.1.3.16"/>
    </reaction>
</comment>
<reference evidence="11" key="1">
    <citation type="submission" date="2019-02" db="EMBL/GenBank/DDBJ databases">
        <title>Draft genome sequence of Enterococcus sp. Gos25-1.</title>
        <authorList>
            <person name="Tanaka N."/>
            <person name="Shiwa Y."/>
            <person name="Fujita N."/>
        </authorList>
    </citation>
    <scope>NUCLEOTIDE SEQUENCE [LARGE SCALE GENOMIC DNA]</scope>
    <source>
        <strain evidence="11">Gos25-1</strain>
    </source>
</reference>
<evidence type="ECO:0000313" key="11">
    <source>
        <dbReference type="Proteomes" id="UP000290567"/>
    </source>
</evidence>
<comment type="catalytic activity">
    <reaction evidence="7">
        <text>O-phospho-L-seryl-[protein] + H2O = L-seryl-[protein] + phosphate</text>
        <dbReference type="Rhea" id="RHEA:20629"/>
        <dbReference type="Rhea" id="RHEA-COMP:9863"/>
        <dbReference type="Rhea" id="RHEA-COMP:11604"/>
        <dbReference type="ChEBI" id="CHEBI:15377"/>
        <dbReference type="ChEBI" id="CHEBI:29999"/>
        <dbReference type="ChEBI" id="CHEBI:43474"/>
        <dbReference type="ChEBI" id="CHEBI:83421"/>
        <dbReference type="EC" id="3.1.3.16"/>
    </reaction>
</comment>
<evidence type="ECO:0000256" key="6">
    <source>
        <dbReference type="ARBA" id="ARBA00023211"/>
    </source>
</evidence>
<dbReference type="FunFam" id="3.60.40.10:FF:000002">
    <property type="entry name" value="Serine/threonine phosphatase stp"/>
    <property type="match status" value="1"/>
</dbReference>
<dbReference type="PANTHER" id="PTHR13832:SF860">
    <property type="entry name" value="PROTEIN PHOSPHATASE PHPP"/>
    <property type="match status" value="1"/>
</dbReference>
<dbReference type="RefSeq" id="WP_146624167.1">
    <property type="nucleotide sequence ID" value="NZ_BJCC01000038.1"/>
</dbReference>
<evidence type="ECO:0000256" key="1">
    <source>
        <dbReference type="ARBA" id="ARBA00001936"/>
    </source>
</evidence>
<name>A0A4P5PC61_9ENTE</name>
<keyword evidence="6" id="KW-0464">Manganese</keyword>
<sequence length="247" mass="26909">MEIQFQSDIGKRRQMNQDYANVFVNKQGYSLAILADGMGGHLAGDVASKMAVNGLGAVWEASEISDNEKASQWMIQQIQTENEAIYQEGIKNPEMHGMGTTIVSAALLNETFTLAHVGDSRAYYIHDGKMRQLTDDHSLVNELVKSGEITEEMAAIHPQKNVLTRSVGVSGNVEVDVTHHPVEADAYLLLCSDGLTNMVSEAEILTIVAGEEPLDGKTERLISQANEAGGSDNITVLLIHFKEVDQP</sequence>
<evidence type="ECO:0000256" key="3">
    <source>
        <dbReference type="ARBA" id="ARBA00022723"/>
    </source>
</evidence>
<dbReference type="Gene3D" id="3.60.40.10">
    <property type="entry name" value="PPM-type phosphatase domain"/>
    <property type="match status" value="1"/>
</dbReference>
<gene>
    <name evidence="10" type="ORF">NRIC_36880</name>
</gene>
<protein>
    <recommendedName>
        <fullName evidence="2">protein-serine/threonine phosphatase</fullName>
        <ecNumber evidence="2">3.1.3.16</ecNumber>
    </recommendedName>
</protein>
<dbReference type="GO" id="GO:0004722">
    <property type="term" value="F:protein serine/threonine phosphatase activity"/>
    <property type="evidence" value="ECO:0007669"/>
    <property type="project" value="UniProtKB-EC"/>
</dbReference>
<dbReference type="PANTHER" id="PTHR13832">
    <property type="entry name" value="PROTEIN PHOSPHATASE 2C"/>
    <property type="match status" value="1"/>
</dbReference>
<comment type="cofactor">
    <cofactor evidence="1">
        <name>Mn(2+)</name>
        <dbReference type="ChEBI" id="CHEBI:29035"/>
    </cofactor>
</comment>
<accession>A0A4P5PC61</accession>
<evidence type="ECO:0000256" key="7">
    <source>
        <dbReference type="ARBA" id="ARBA00047761"/>
    </source>
</evidence>
<dbReference type="OrthoDB" id="9801841at2"/>
<keyword evidence="5" id="KW-0904">Protein phosphatase</keyword>
<keyword evidence="4" id="KW-0378">Hydrolase</keyword>
<dbReference type="GO" id="GO:0046872">
    <property type="term" value="F:metal ion binding"/>
    <property type="evidence" value="ECO:0007669"/>
    <property type="project" value="UniProtKB-KW"/>
</dbReference>
<dbReference type="SMART" id="SM00331">
    <property type="entry name" value="PP2C_SIG"/>
    <property type="match status" value="1"/>
</dbReference>
<evidence type="ECO:0000256" key="2">
    <source>
        <dbReference type="ARBA" id="ARBA00013081"/>
    </source>
</evidence>
<dbReference type="PROSITE" id="PS51746">
    <property type="entry name" value="PPM_2"/>
    <property type="match status" value="1"/>
</dbReference>
<keyword evidence="11" id="KW-1185">Reference proteome</keyword>
<proteinExistence type="predicted"/>
<evidence type="ECO:0000256" key="8">
    <source>
        <dbReference type="ARBA" id="ARBA00048336"/>
    </source>
</evidence>
<evidence type="ECO:0000313" key="10">
    <source>
        <dbReference type="EMBL" id="GCF95797.1"/>
    </source>
</evidence>
<keyword evidence="3" id="KW-0479">Metal-binding</keyword>
<evidence type="ECO:0000256" key="5">
    <source>
        <dbReference type="ARBA" id="ARBA00022912"/>
    </source>
</evidence>
<dbReference type="InterPro" id="IPR015655">
    <property type="entry name" value="PP2C"/>
</dbReference>
<dbReference type="EC" id="3.1.3.16" evidence="2"/>
<dbReference type="CDD" id="cd00143">
    <property type="entry name" value="PP2Cc"/>
    <property type="match status" value="1"/>
</dbReference>
<evidence type="ECO:0000259" key="9">
    <source>
        <dbReference type="PROSITE" id="PS51746"/>
    </source>
</evidence>
<evidence type="ECO:0000256" key="4">
    <source>
        <dbReference type="ARBA" id="ARBA00022801"/>
    </source>
</evidence>
<organism evidence="10 11">
    <name type="scientific">Enterococcus florum</name>
    <dbReference type="NCBI Taxonomy" id="2480627"/>
    <lineage>
        <taxon>Bacteria</taxon>
        <taxon>Bacillati</taxon>
        <taxon>Bacillota</taxon>
        <taxon>Bacilli</taxon>
        <taxon>Lactobacillales</taxon>
        <taxon>Enterococcaceae</taxon>
        <taxon>Enterococcus</taxon>
    </lineage>
</organism>
<dbReference type="InterPro" id="IPR036457">
    <property type="entry name" value="PPM-type-like_dom_sf"/>
</dbReference>
<dbReference type="SMART" id="SM00332">
    <property type="entry name" value="PP2Cc"/>
    <property type="match status" value="1"/>
</dbReference>
<dbReference type="SUPFAM" id="SSF81606">
    <property type="entry name" value="PP2C-like"/>
    <property type="match status" value="1"/>
</dbReference>
<dbReference type="AlphaFoldDB" id="A0A4P5PC61"/>
<feature type="domain" description="PPM-type phosphatase" evidence="9">
    <location>
        <begin position="2"/>
        <end position="241"/>
    </location>
</feature>
<comment type="caution">
    <text evidence="10">The sequence shown here is derived from an EMBL/GenBank/DDBJ whole genome shotgun (WGS) entry which is preliminary data.</text>
</comment>
<dbReference type="InterPro" id="IPR001932">
    <property type="entry name" value="PPM-type_phosphatase-like_dom"/>
</dbReference>
<dbReference type="NCBIfam" id="NF033484">
    <property type="entry name" value="Stp1_PP2C_phos"/>
    <property type="match status" value="1"/>
</dbReference>